<evidence type="ECO:0000256" key="1">
    <source>
        <dbReference type="SAM" id="SignalP"/>
    </source>
</evidence>
<dbReference type="RefSeq" id="WP_013256709.1">
    <property type="nucleotide sequence ID" value="NC_014364.1"/>
</dbReference>
<name>E1R9T4_SEDSS</name>
<evidence type="ECO:0000259" key="2">
    <source>
        <dbReference type="Pfam" id="PF18050"/>
    </source>
</evidence>
<feature type="domain" description="Cyclophilin-like" evidence="2">
    <location>
        <begin position="40"/>
        <end position="149"/>
    </location>
</feature>
<reference evidence="3 4" key="1">
    <citation type="journal article" date="2010" name="Stand. Genomic Sci.">
        <title>Complete genome sequence of Spirochaeta smaragdinae type strain (SEBR 4228).</title>
        <authorList>
            <person name="Mavromatis K."/>
            <person name="Yasawong M."/>
            <person name="Chertkov O."/>
            <person name="Lapidus A."/>
            <person name="Lucas S."/>
            <person name="Nolan M."/>
            <person name="Del Rio T.G."/>
            <person name="Tice H."/>
            <person name="Cheng J.F."/>
            <person name="Pitluck S."/>
            <person name="Liolios K."/>
            <person name="Ivanova N."/>
            <person name="Tapia R."/>
            <person name="Han C."/>
            <person name="Bruce D."/>
            <person name="Goodwin L."/>
            <person name="Pati A."/>
            <person name="Chen A."/>
            <person name="Palaniappan K."/>
            <person name="Land M."/>
            <person name="Hauser L."/>
            <person name="Chang Y.J."/>
            <person name="Jeffries C.D."/>
            <person name="Detter J.C."/>
            <person name="Rohde M."/>
            <person name="Brambilla E."/>
            <person name="Spring S."/>
            <person name="Goker M."/>
            <person name="Sikorski J."/>
            <person name="Woyke T."/>
            <person name="Bristow J."/>
            <person name="Eisen J.A."/>
            <person name="Markowitz V."/>
            <person name="Hugenholtz P."/>
            <person name="Klenk H.P."/>
            <person name="Kyrpides N.C."/>
        </authorList>
    </citation>
    <scope>NUCLEOTIDE SEQUENCE [LARGE SCALE GENOMIC DNA]</scope>
    <source>
        <strain evidence="4">DSM 11293 / JCM 15392 / SEBR 4228</strain>
    </source>
</reference>
<dbReference type="Gene3D" id="2.40.100.20">
    <property type="match status" value="1"/>
</dbReference>
<organism evidence="3 4">
    <name type="scientific">Sediminispirochaeta smaragdinae (strain DSM 11293 / JCM 15392 / SEBR 4228)</name>
    <name type="common">Spirochaeta smaragdinae</name>
    <dbReference type="NCBI Taxonomy" id="573413"/>
    <lineage>
        <taxon>Bacteria</taxon>
        <taxon>Pseudomonadati</taxon>
        <taxon>Spirochaetota</taxon>
        <taxon>Spirochaetia</taxon>
        <taxon>Spirochaetales</taxon>
        <taxon>Spirochaetaceae</taxon>
        <taxon>Sediminispirochaeta</taxon>
    </lineage>
</organism>
<feature type="chain" id="PRO_5003150692" description="Cyclophilin-like domain-containing protein" evidence="1">
    <location>
        <begin position="24"/>
        <end position="152"/>
    </location>
</feature>
<dbReference type="InterPro" id="IPR041183">
    <property type="entry name" value="Cyclophilin-like"/>
</dbReference>
<dbReference type="STRING" id="573413.Spirs_4177"/>
<dbReference type="Proteomes" id="UP000002318">
    <property type="component" value="Chromosome"/>
</dbReference>
<keyword evidence="1" id="KW-0732">Signal</keyword>
<feature type="signal peptide" evidence="1">
    <location>
        <begin position="1"/>
        <end position="23"/>
    </location>
</feature>
<dbReference type="InterPro" id="IPR029000">
    <property type="entry name" value="Cyclophilin-like_dom_sf"/>
</dbReference>
<evidence type="ECO:0000313" key="4">
    <source>
        <dbReference type="Proteomes" id="UP000002318"/>
    </source>
</evidence>
<accession>E1R9T4</accession>
<dbReference type="SUPFAM" id="SSF50891">
    <property type="entry name" value="Cyclophilin-like"/>
    <property type="match status" value="1"/>
</dbReference>
<protein>
    <recommendedName>
        <fullName evidence="2">Cyclophilin-like domain-containing protein</fullName>
    </recommendedName>
</protein>
<dbReference type="Pfam" id="PF18050">
    <property type="entry name" value="Cyclophil_like2"/>
    <property type="match status" value="1"/>
</dbReference>
<dbReference type="KEGG" id="ssm:Spirs_4177"/>
<dbReference type="EMBL" id="CP002116">
    <property type="protein sequence ID" value="ADK83253.1"/>
    <property type="molecule type" value="Genomic_DNA"/>
</dbReference>
<gene>
    <name evidence="3" type="ordered locus">Spirs_4177</name>
</gene>
<dbReference type="AlphaFoldDB" id="E1R9T4"/>
<keyword evidence="4" id="KW-1185">Reference proteome</keyword>
<evidence type="ECO:0000313" key="3">
    <source>
        <dbReference type="EMBL" id="ADK83253.1"/>
    </source>
</evidence>
<proteinExistence type="predicted"/>
<dbReference type="HOGENOM" id="CLU_099043_2_1_12"/>
<sequence>MKEFKSYTCILIILMITALPACGTDNIVGNNSGTDNTMRLQIGEKILTATLVENSSTQALKECLKAGPITIDMRDYANIEKVGGLGTSLPRNDRHITAQPGELILYQGNAFVIYYKPNSWNFTRLGRIDDLTQEELIDILGEGDVTVTLFLD</sequence>
<dbReference type="eggNOG" id="COG4925">
    <property type="taxonomic scope" value="Bacteria"/>
</dbReference>